<evidence type="ECO:0000313" key="2">
    <source>
        <dbReference type="EMBL" id="CAF1383721.1"/>
    </source>
</evidence>
<protein>
    <submittedName>
        <fullName evidence="2">Uncharacterized protein</fullName>
    </submittedName>
</protein>
<accession>A0A815JSF5</accession>
<reference evidence="2" key="1">
    <citation type="submission" date="2021-02" db="EMBL/GenBank/DDBJ databases">
        <authorList>
            <person name="Nowell W R."/>
        </authorList>
    </citation>
    <scope>NUCLEOTIDE SEQUENCE</scope>
</reference>
<proteinExistence type="predicted"/>
<evidence type="ECO:0000256" key="1">
    <source>
        <dbReference type="SAM" id="MobiDB-lite"/>
    </source>
</evidence>
<gene>
    <name evidence="2" type="ORF">KQP761_LOCUS8844</name>
</gene>
<evidence type="ECO:0000313" key="3">
    <source>
        <dbReference type="Proteomes" id="UP000663834"/>
    </source>
</evidence>
<sequence>MFDSNDFRTPQFLSKSEAKQFLQHLKDNGNLNSSEEGESDSQDDDTEVSQYAEKKENEKLAVQKFPRPISLVRFVSRLNGRHSLSKMRNDEEILTQVMAVSSANFETRDITEIADDSDDDINDVEVPGVVIKTDEHQNIDINLNNIRQKTLEYDQKQIKRIQFVNAGYRNLKIVNNHPINTSTCTIV</sequence>
<dbReference type="Proteomes" id="UP000663834">
    <property type="component" value="Unassembled WGS sequence"/>
</dbReference>
<comment type="caution">
    <text evidence="2">The sequence shown here is derived from an EMBL/GenBank/DDBJ whole genome shotgun (WGS) entry which is preliminary data.</text>
</comment>
<feature type="region of interest" description="Disordered" evidence="1">
    <location>
        <begin position="23"/>
        <end position="55"/>
    </location>
</feature>
<dbReference type="AlphaFoldDB" id="A0A815JSF5"/>
<feature type="compositionally biased region" description="Acidic residues" evidence="1">
    <location>
        <begin position="35"/>
        <end position="47"/>
    </location>
</feature>
<dbReference type="OrthoDB" id="10043003at2759"/>
<organism evidence="2 3">
    <name type="scientific">Rotaria magnacalcarata</name>
    <dbReference type="NCBI Taxonomy" id="392030"/>
    <lineage>
        <taxon>Eukaryota</taxon>
        <taxon>Metazoa</taxon>
        <taxon>Spiralia</taxon>
        <taxon>Gnathifera</taxon>
        <taxon>Rotifera</taxon>
        <taxon>Eurotatoria</taxon>
        <taxon>Bdelloidea</taxon>
        <taxon>Philodinida</taxon>
        <taxon>Philodinidae</taxon>
        <taxon>Rotaria</taxon>
    </lineage>
</organism>
<dbReference type="EMBL" id="CAJNOW010003510">
    <property type="protein sequence ID" value="CAF1383721.1"/>
    <property type="molecule type" value="Genomic_DNA"/>
</dbReference>
<name>A0A815JSF5_9BILA</name>